<dbReference type="OrthoDB" id="1186563at2"/>
<dbReference type="Proteomes" id="UP000240572">
    <property type="component" value="Unassembled WGS sequence"/>
</dbReference>
<dbReference type="Pfam" id="PF11751">
    <property type="entry name" value="PorP_SprF"/>
    <property type="match status" value="1"/>
</dbReference>
<dbReference type="RefSeq" id="WP_106522562.1">
    <property type="nucleotide sequence ID" value="NZ_PYGD01000002.1"/>
</dbReference>
<feature type="chain" id="PRO_5015139070" evidence="1">
    <location>
        <begin position="20"/>
        <end position="344"/>
    </location>
</feature>
<dbReference type="SUPFAM" id="SSF56935">
    <property type="entry name" value="Porins"/>
    <property type="match status" value="1"/>
</dbReference>
<dbReference type="InterPro" id="IPR019861">
    <property type="entry name" value="PorP/SprF_Bacteroidetes"/>
</dbReference>
<dbReference type="EMBL" id="PYGD01000002">
    <property type="protein sequence ID" value="PSK93567.1"/>
    <property type="molecule type" value="Genomic_DNA"/>
</dbReference>
<protein>
    <submittedName>
        <fullName evidence="2">Type IX secretion system PorP/SprF family membrane protein</fullName>
    </submittedName>
</protein>
<organism evidence="2 3">
    <name type="scientific">Taibaiella chishuiensis</name>
    <dbReference type="NCBI Taxonomy" id="1434707"/>
    <lineage>
        <taxon>Bacteria</taxon>
        <taxon>Pseudomonadati</taxon>
        <taxon>Bacteroidota</taxon>
        <taxon>Chitinophagia</taxon>
        <taxon>Chitinophagales</taxon>
        <taxon>Chitinophagaceae</taxon>
        <taxon>Taibaiella</taxon>
    </lineage>
</organism>
<accession>A0A2P8D8P9</accession>
<keyword evidence="1" id="KW-0732">Signal</keyword>
<keyword evidence="3" id="KW-1185">Reference proteome</keyword>
<sequence>MKKVLLSMAFIGVFGSAGAQDVHFTQYFSSPLTLNPAQTGLTQNDWRASANFRTQWQSVSKTPYISSAVAFDMPLLRGRLPEGDALGIGVLGLYDRSGPGGLQNTTIGLSLAYHKAFGMDKQHTLSLGVQGYMVQKSIRFDRLVFGDQYNPVLQGITAGTTERLGSADLTYPDFNAGLMYSGRISERATLYGGFAYYHLSRPEEKFMDGSASLKINARYSAHLGGSIDMNEHTVLYLSAMYQQQGPASELVVGGAVGFIMNPGHHELRRNTIFYLGGWYRYGDAIAPYVGFEWSKMKIGFSYDVTMSTGQHMTGGQGGYELSVIYNGLMQKVTRKKYNFSCPKF</sequence>
<evidence type="ECO:0000313" key="2">
    <source>
        <dbReference type="EMBL" id="PSK93567.1"/>
    </source>
</evidence>
<comment type="caution">
    <text evidence="2">The sequence shown here is derived from an EMBL/GenBank/DDBJ whole genome shotgun (WGS) entry which is preliminary data.</text>
</comment>
<proteinExistence type="predicted"/>
<dbReference type="AlphaFoldDB" id="A0A2P8D8P9"/>
<reference evidence="2 3" key="1">
    <citation type="submission" date="2018-03" db="EMBL/GenBank/DDBJ databases">
        <title>Genomic Encyclopedia of Type Strains, Phase III (KMG-III): the genomes of soil and plant-associated and newly described type strains.</title>
        <authorList>
            <person name="Whitman W."/>
        </authorList>
    </citation>
    <scope>NUCLEOTIDE SEQUENCE [LARGE SCALE GENOMIC DNA]</scope>
    <source>
        <strain evidence="2 3">CGMCC 1.12700</strain>
    </source>
</reference>
<name>A0A2P8D8P9_9BACT</name>
<gene>
    <name evidence="2" type="ORF">B0I18_102537</name>
</gene>
<evidence type="ECO:0000256" key="1">
    <source>
        <dbReference type="SAM" id="SignalP"/>
    </source>
</evidence>
<evidence type="ECO:0000313" key="3">
    <source>
        <dbReference type="Proteomes" id="UP000240572"/>
    </source>
</evidence>
<feature type="signal peptide" evidence="1">
    <location>
        <begin position="1"/>
        <end position="19"/>
    </location>
</feature>
<dbReference type="NCBIfam" id="TIGR03519">
    <property type="entry name" value="T9SS_PorP_fam"/>
    <property type="match status" value="1"/>
</dbReference>